<gene>
    <name evidence="9" type="ORF">FGL98_12290</name>
</gene>
<dbReference type="OrthoDB" id="5169641at2"/>
<dbReference type="AlphaFoldDB" id="A0A563DZT7"/>
<evidence type="ECO:0000313" key="9">
    <source>
        <dbReference type="EMBL" id="TWP35788.1"/>
    </source>
</evidence>
<evidence type="ECO:0000256" key="4">
    <source>
        <dbReference type="ARBA" id="ARBA00022692"/>
    </source>
</evidence>
<dbReference type="InterPro" id="IPR045621">
    <property type="entry name" value="BPD_transp_1_N"/>
</dbReference>
<evidence type="ECO:0000256" key="5">
    <source>
        <dbReference type="ARBA" id="ARBA00022989"/>
    </source>
</evidence>
<dbReference type="PANTHER" id="PTHR43163:SF6">
    <property type="entry name" value="DIPEPTIDE TRANSPORT SYSTEM PERMEASE PROTEIN DPPB-RELATED"/>
    <property type="match status" value="1"/>
</dbReference>
<feature type="transmembrane region" description="Helical" evidence="7">
    <location>
        <begin position="177"/>
        <end position="199"/>
    </location>
</feature>
<comment type="subcellular location">
    <subcellularLocation>
        <location evidence="1 7">Cell membrane</location>
        <topology evidence="1 7">Multi-pass membrane protein</topology>
    </subcellularLocation>
</comment>
<keyword evidence="4 7" id="KW-0812">Transmembrane</keyword>
<feature type="domain" description="ABC transmembrane type-1" evidence="8">
    <location>
        <begin position="95"/>
        <end position="299"/>
    </location>
</feature>
<evidence type="ECO:0000256" key="1">
    <source>
        <dbReference type="ARBA" id="ARBA00004651"/>
    </source>
</evidence>
<dbReference type="GO" id="GO:0071916">
    <property type="term" value="F:dipeptide transmembrane transporter activity"/>
    <property type="evidence" value="ECO:0007669"/>
    <property type="project" value="TreeGrafter"/>
</dbReference>
<keyword evidence="3" id="KW-1003">Cell membrane</keyword>
<reference evidence="9 10" key="1">
    <citation type="submission" date="2019-05" db="EMBL/GenBank/DDBJ databases">
        <authorList>
            <person name="Lee S.D."/>
        </authorList>
    </citation>
    <scope>NUCLEOTIDE SEQUENCE [LARGE SCALE GENOMIC DNA]</scope>
    <source>
        <strain evidence="9 10">C5-26</strain>
    </source>
</reference>
<dbReference type="PROSITE" id="PS50928">
    <property type="entry name" value="ABC_TM1"/>
    <property type="match status" value="1"/>
</dbReference>
<keyword evidence="10" id="KW-1185">Reference proteome</keyword>
<dbReference type="SUPFAM" id="SSF161098">
    <property type="entry name" value="MetI-like"/>
    <property type="match status" value="1"/>
</dbReference>
<evidence type="ECO:0000256" key="2">
    <source>
        <dbReference type="ARBA" id="ARBA00022448"/>
    </source>
</evidence>
<feature type="transmembrane region" description="Helical" evidence="7">
    <location>
        <begin position="134"/>
        <end position="157"/>
    </location>
</feature>
<accession>A0A563DZT7</accession>
<proteinExistence type="inferred from homology"/>
<dbReference type="Gene3D" id="1.10.3720.10">
    <property type="entry name" value="MetI-like"/>
    <property type="match status" value="1"/>
</dbReference>
<dbReference type="Proteomes" id="UP000320244">
    <property type="component" value="Unassembled WGS sequence"/>
</dbReference>
<keyword evidence="5 7" id="KW-1133">Transmembrane helix</keyword>
<feature type="transmembrane region" description="Helical" evidence="7">
    <location>
        <begin position="9"/>
        <end position="30"/>
    </location>
</feature>
<comment type="caution">
    <text evidence="9">The sequence shown here is derived from an EMBL/GenBank/DDBJ whole genome shotgun (WGS) entry which is preliminary data.</text>
</comment>
<name>A0A563DZT7_9MICO</name>
<protein>
    <submittedName>
        <fullName evidence="9">ABC transporter permease</fullName>
    </submittedName>
</protein>
<dbReference type="RefSeq" id="WP_146317067.1">
    <property type="nucleotide sequence ID" value="NZ_VCQV01000016.1"/>
</dbReference>
<dbReference type="InterPro" id="IPR000515">
    <property type="entry name" value="MetI-like"/>
</dbReference>
<evidence type="ECO:0000256" key="3">
    <source>
        <dbReference type="ARBA" id="ARBA00022475"/>
    </source>
</evidence>
<dbReference type="PANTHER" id="PTHR43163">
    <property type="entry name" value="DIPEPTIDE TRANSPORT SYSTEM PERMEASE PROTEIN DPPB-RELATED"/>
    <property type="match status" value="1"/>
</dbReference>
<dbReference type="Pfam" id="PF19300">
    <property type="entry name" value="BPD_transp_1_N"/>
    <property type="match status" value="1"/>
</dbReference>
<dbReference type="GO" id="GO:0005886">
    <property type="term" value="C:plasma membrane"/>
    <property type="evidence" value="ECO:0007669"/>
    <property type="project" value="UniProtKB-SubCell"/>
</dbReference>
<dbReference type="InterPro" id="IPR035906">
    <property type="entry name" value="MetI-like_sf"/>
</dbReference>
<feature type="transmembrane region" description="Helical" evidence="7">
    <location>
        <begin position="284"/>
        <end position="303"/>
    </location>
</feature>
<dbReference type="CDD" id="cd06261">
    <property type="entry name" value="TM_PBP2"/>
    <property type="match status" value="1"/>
</dbReference>
<evidence type="ECO:0000259" key="8">
    <source>
        <dbReference type="PROSITE" id="PS50928"/>
    </source>
</evidence>
<comment type="similarity">
    <text evidence="7">Belongs to the binding-protein-dependent transport system permease family.</text>
</comment>
<evidence type="ECO:0000256" key="7">
    <source>
        <dbReference type="RuleBase" id="RU363032"/>
    </source>
</evidence>
<dbReference type="EMBL" id="VCQV01000016">
    <property type="protein sequence ID" value="TWP35788.1"/>
    <property type="molecule type" value="Genomic_DNA"/>
</dbReference>
<evidence type="ECO:0000256" key="6">
    <source>
        <dbReference type="ARBA" id="ARBA00023136"/>
    </source>
</evidence>
<evidence type="ECO:0000313" key="10">
    <source>
        <dbReference type="Proteomes" id="UP000320244"/>
    </source>
</evidence>
<organism evidence="9 10">
    <name type="scientific">Leekyejoonella antrihumi</name>
    <dbReference type="NCBI Taxonomy" id="1660198"/>
    <lineage>
        <taxon>Bacteria</taxon>
        <taxon>Bacillati</taxon>
        <taxon>Actinomycetota</taxon>
        <taxon>Actinomycetes</taxon>
        <taxon>Micrococcales</taxon>
        <taxon>Dermacoccaceae</taxon>
        <taxon>Leekyejoonella</taxon>
    </lineage>
</organism>
<dbReference type="Pfam" id="PF00528">
    <property type="entry name" value="BPD_transp_1"/>
    <property type="match status" value="1"/>
</dbReference>
<feature type="transmembrane region" description="Helical" evidence="7">
    <location>
        <begin position="234"/>
        <end position="256"/>
    </location>
</feature>
<reference evidence="9 10" key="2">
    <citation type="submission" date="2019-08" db="EMBL/GenBank/DDBJ databases">
        <title>Jejuicoccus antrihumi gen. nov., sp. nov., a new member of the family Dermacoccaceae isolated from a cave.</title>
        <authorList>
            <person name="Schumann P."/>
            <person name="Kim I.S."/>
        </authorList>
    </citation>
    <scope>NUCLEOTIDE SEQUENCE [LARGE SCALE GENOMIC DNA]</scope>
    <source>
        <strain evidence="9 10">C5-26</strain>
    </source>
</reference>
<keyword evidence="6 7" id="KW-0472">Membrane</keyword>
<keyword evidence="2 7" id="KW-0813">Transport</keyword>
<feature type="transmembrane region" description="Helical" evidence="7">
    <location>
        <begin position="101"/>
        <end position="122"/>
    </location>
</feature>
<sequence>MIRFTARRLAIVIASLFASTLIVFAILAVLPGSTAQVILGTQATPDSVRALNQQLGLDKPLWQQYGNWLQQLVTGNLGTSYISQQQIGEQITQALRVTGPLVLFGMLIGLAIAFPAGIIGALRSGQRSGALVGAASQVGIAIPTFVGGILLIIIFPVKLHLLPASGFPGWSNPGQAIESLILPAVTLGLVEGAIISRYVRASISEVLQSDYLRTARAKGLTPGQALRRHGLRNALIPIVTVVGLELTGLIIGAIVVENVFTLPGLGQLLLQSVANRDLLMVRDIVMIVAAAVLIINMLVDLSYRVLDPRVMSRV</sequence>